<feature type="transmembrane region" description="Helical" evidence="1">
    <location>
        <begin position="20"/>
        <end position="44"/>
    </location>
</feature>
<keyword evidence="1" id="KW-0472">Membrane</keyword>
<protein>
    <submittedName>
        <fullName evidence="2">Uncharacterized protein</fullName>
    </submittedName>
</protein>
<gene>
    <name evidence="2" type="ORF">GGR39_000126</name>
</gene>
<dbReference type="Proteomes" id="UP000561459">
    <property type="component" value="Unassembled WGS sequence"/>
</dbReference>
<evidence type="ECO:0000313" key="2">
    <source>
        <dbReference type="EMBL" id="MBB3938497.1"/>
    </source>
</evidence>
<organism evidence="2 3">
    <name type="scientific">Novosphingobium fluoreni</name>
    <dbReference type="NCBI Taxonomy" id="1391222"/>
    <lineage>
        <taxon>Bacteria</taxon>
        <taxon>Pseudomonadati</taxon>
        <taxon>Pseudomonadota</taxon>
        <taxon>Alphaproteobacteria</taxon>
        <taxon>Sphingomonadales</taxon>
        <taxon>Sphingomonadaceae</taxon>
        <taxon>Novosphingobium</taxon>
    </lineage>
</organism>
<evidence type="ECO:0000313" key="3">
    <source>
        <dbReference type="Proteomes" id="UP000561459"/>
    </source>
</evidence>
<evidence type="ECO:0000256" key="1">
    <source>
        <dbReference type="SAM" id="Phobius"/>
    </source>
</evidence>
<keyword evidence="1" id="KW-1133">Transmembrane helix</keyword>
<proteinExistence type="predicted"/>
<accession>A0A7W6BX41</accession>
<reference evidence="2 3" key="1">
    <citation type="submission" date="2020-08" db="EMBL/GenBank/DDBJ databases">
        <title>Genomic Encyclopedia of Type Strains, Phase IV (KMG-IV): sequencing the most valuable type-strain genomes for metagenomic binning, comparative biology and taxonomic classification.</title>
        <authorList>
            <person name="Goeker M."/>
        </authorList>
    </citation>
    <scope>NUCLEOTIDE SEQUENCE [LARGE SCALE GENOMIC DNA]</scope>
    <source>
        <strain evidence="2 3">DSM 27568</strain>
    </source>
</reference>
<dbReference type="PROSITE" id="PS51257">
    <property type="entry name" value="PROKAR_LIPOPROTEIN"/>
    <property type="match status" value="1"/>
</dbReference>
<dbReference type="EMBL" id="JACIDY010000001">
    <property type="protein sequence ID" value="MBB3938497.1"/>
    <property type="molecule type" value="Genomic_DNA"/>
</dbReference>
<keyword evidence="3" id="KW-1185">Reference proteome</keyword>
<comment type="caution">
    <text evidence="2">The sequence shown here is derived from an EMBL/GenBank/DDBJ whole genome shotgun (WGS) entry which is preliminary data.</text>
</comment>
<sequence>MSLRSAPAGISGPAAPNRAVFAQALAWAAFATIGCATLGGCAAVPPSKTAYPLDPAQFLIVCECATPAAKEQVASQVRQLQGAVLYIHSQSQSLSVAAPVNGDAARFEAALLRVPTVIAVQALGAAQPSTPN</sequence>
<name>A0A7W6BX41_9SPHN</name>
<dbReference type="AlphaFoldDB" id="A0A7W6BX41"/>
<keyword evidence="1" id="KW-0812">Transmembrane</keyword>
<dbReference type="RefSeq" id="WP_183615445.1">
    <property type="nucleotide sequence ID" value="NZ_JACIDY010000001.1"/>
</dbReference>